<dbReference type="InterPro" id="IPR014980">
    <property type="entry name" value="DOPA_dioxygen"/>
</dbReference>
<reference evidence="1" key="1">
    <citation type="submission" date="2020-10" db="EMBL/GenBank/DDBJ databases">
        <authorList>
            <person name="Castelo-Branco R."/>
            <person name="Eusebio N."/>
            <person name="Adriana R."/>
            <person name="Vieira A."/>
            <person name="Brugerolle De Fraissinette N."/>
            <person name="Rezende De Castro R."/>
            <person name="Schneider M.P."/>
            <person name="Vasconcelos V."/>
            <person name="Leao P.N."/>
        </authorList>
    </citation>
    <scope>NUCLEOTIDE SEQUENCE</scope>
    <source>
        <strain evidence="1">LEGE 11479</strain>
    </source>
</reference>
<dbReference type="PIRSF" id="PIRSF028139">
    <property type="entry name" value="DOPA-diox_rel_Mll2280"/>
    <property type="match status" value="1"/>
</dbReference>
<dbReference type="Pfam" id="PF08883">
    <property type="entry name" value="DOPA_dioxygen"/>
    <property type="match status" value="1"/>
</dbReference>
<dbReference type="AlphaFoldDB" id="A0A928WZX7"/>
<sequence>MTKRPANNYEQYHAHVYFDENSVAKAFSICQEAGKLFGVKVGRVHQKLVGPHPRWSCQLAFDKTQFDGLIPWLDNQRENLTVLVHALTGSDLEDHTEHASWLGDPIPLKLSVFGENP</sequence>
<evidence type="ECO:0000313" key="2">
    <source>
        <dbReference type="Proteomes" id="UP000615026"/>
    </source>
</evidence>
<proteinExistence type="predicted"/>
<dbReference type="SUPFAM" id="SSF143410">
    <property type="entry name" value="DOPA-like"/>
    <property type="match status" value="1"/>
</dbReference>
<dbReference type="EMBL" id="JADEXP010000006">
    <property type="protein sequence ID" value="MBE9065375.1"/>
    <property type="molecule type" value="Genomic_DNA"/>
</dbReference>
<dbReference type="InterPro" id="IPR023389">
    <property type="entry name" value="DOPA-like_sf"/>
</dbReference>
<keyword evidence="2" id="KW-1185">Reference proteome</keyword>
<comment type="caution">
    <text evidence="1">The sequence shown here is derived from an EMBL/GenBank/DDBJ whole genome shotgun (WGS) entry which is preliminary data.</text>
</comment>
<accession>A0A928WZX7</accession>
<gene>
    <name evidence="1" type="ORF">IQ260_01775</name>
</gene>
<evidence type="ECO:0000313" key="1">
    <source>
        <dbReference type="EMBL" id="MBE9065375.1"/>
    </source>
</evidence>
<protein>
    <submittedName>
        <fullName evidence="1">DOPA 4,5-dioxygenase family protein</fullName>
    </submittedName>
</protein>
<dbReference type="PANTHER" id="PTHR36423">
    <property type="entry name" value="AFR070WP"/>
    <property type="match status" value="1"/>
</dbReference>
<name>A0A928WZX7_LEPEC</name>
<dbReference type="RefSeq" id="WP_193990287.1">
    <property type="nucleotide sequence ID" value="NZ_JADEXP010000006.1"/>
</dbReference>
<dbReference type="PANTHER" id="PTHR36423:SF2">
    <property type="entry name" value="AFR070WP"/>
    <property type="match status" value="1"/>
</dbReference>
<organism evidence="1 2">
    <name type="scientific">Leptolyngbya cf. ectocarpi LEGE 11479</name>
    <dbReference type="NCBI Taxonomy" id="1828722"/>
    <lineage>
        <taxon>Bacteria</taxon>
        <taxon>Bacillati</taxon>
        <taxon>Cyanobacteriota</taxon>
        <taxon>Cyanophyceae</taxon>
        <taxon>Leptolyngbyales</taxon>
        <taxon>Leptolyngbyaceae</taxon>
        <taxon>Leptolyngbya group</taxon>
        <taxon>Leptolyngbya</taxon>
    </lineage>
</organism>
<dbReference type="Proteomes" id="UP000615026">
    <property type="component" value="Unassembled WGS sequence"/>
</dbReference>
<dbReference type="Gene3D" id="3.30.70.1240">
    <property type="entry name" value="DOPA-like domains"/>
    <property type="match status" value="1"/>
</dbReference>